<dbReference type="PROSITE" id="PS50975">
    <property type="entry name" value="ATP_GRASP"/>
    <property type="match status" value="1"/>
</dbReference>
<proteinExistence type="predicted"/>
<dbReference type="Pfam" id="PF08443">
    <property type="entry name" value="RimK"/>
    <property type="match status" value="1"/>
</dbReference>
<dbReference type="InterPro" id="IPR013651">
    <property type="entry name" value="ATP-grasp_RimK-type"/>
</dbReference>
<dbReference type="Gene3D" id="3.30.470.20">
    <property type="entry name" value="ATP-grasp fold, B domain"/>
    <property type="match status" value="1"/>
</dbReference>
<keyword evidence="4" id="KW-1185">Reference proteome</keyword>
<organism evidence="3 4">
    <name type="scientific">Jutongia hominis</name>
    <dbReference type="NCBI Taxonomy" id="2763664"/>
    <lineage>
        <taxon>Bacteria</taxon>
        <taxon>Bacillati</taxon>
        <taxon>Bacillota</taxon>
        <taxon>Clostridia</taxon>
        <taxon>Lachnospirales</taxon>
        <taxon>Lachnospiraceae</taxon>
        <taxon>Jutongia</taxon>
    </lineage>
</organism>
<reference evidence="3 4" key="1">
    <citation type="submission" date="2020-08" db="EMBL/GenBank/DDBJ databases">
        <title>Genome public.</title>
        <authorList>
            <person name="Liu C."/>
            <person name="Sun Q."/>
        </authorList>
    </citation>
    <scope>NUCLEOTIDE SEQUENCE [LARGE SCALE GENOMIC DNA]</scope>
    <source>
        <strain evidence="3 4">BX3</strain>
    </source>
</reference>
<protein>
    <submittedName>
        <fullName evidence="3">ATP-grasp domain-containing protein</fullName>
    </submittedName>
</protein>
<dbReference type="RefSeq" id="WP_249304581.1">
    <property type="nucleotide sequence ID" value="NZ_JACRSW010000027.1"/>
</dbReference>
<gene>
    <name evidence="3" type="ORF">H8700_06895</name>
</gene>
<dbReference type="EMBL" id="JACRSW010000027">
    <property type="protein sequence ID" value="MBC8557430.1"/>
    <property type="molecule type" value="Genomic_DNA"/>
</dbReference>
<dbReference type="InterPro" id="IPR011761">
    <property type="entry name" value="ATP-grasp"/>
</dbReference>
<dbReference type="Proteomes" id="UP000637513">
    <property type="component" value="Unassembled WGS sequence"/>
</dbReference>
<comment type="caution">
    <text evidence="3">The sequence shown here is derived from an EMBL/GenBank/DDBJ whole genome shotgun (WGS) entry which is preliminary data.</text>
</comment>
<accession>A0ABR7MUH0</accession>
<keyword evidence="1" id="KW-0067">ATP-binding</keyword>
<sequence length="310" mass="36142">MKQGYLIYEAWEAKKNERFIQMFQKAGELENIAFSFVAKEEYSKMPLPDFVLNRTRDTKVSQWYEHKNIVVFHDSLITEIGNHKAKTLRFLEDHLPDAVKMKKWKPESFFLSKDQLIEWLDNFPSFGSNIFEAQKETEIVIKSVNGHGGSEVALLPVTIQKGQNLQEALSKQSGQDRQKLLAMLETYRGKDVLIQEKIASKSRDVRVYIVGNMIYQAVLRQGKEDFRSNFSLGGAVSAYSMNEEEKEWVNAFVKAFSKRTLGMAGIDFLIDEQERWIFNELEEMVGCRMLYQTTSKDIVKDYVRWIKRFV</sequence>
<evidence type="ECO:0000259" key="2">
    <source>
        <dbReference type="PROSITE" id="PS50975"/>
    </source>
</evidence>
<dbReference type="PANTHER" id="PTHR21621:SF0">
    <property type="entry name" value="BETA-CITRYLGLUTAMATE SYNTHASE B-RELATED"/>
    <property type="match status" value="1"/>
</dbReference>
<evidence type="ECO:0000256" key="1">
    <source>
        <dbReference type="PROSITE-ProRule" id="PRU00409"/>
    </source>
</evidence>
<evidence type="ECO:0000313" key="4">
    <source>
        <dbReference type="Proteomes" id="UP000637513"/>
    </source>
</evidence>
<keyword evidence="1" id="KW-0547">Nucleotide-binding</keyword>
<evidence type="ECO:0000313" key="3">
    <source>
        <dbReference type="EMBL" id="MBC8557430.1"/>
    </source>
</evidence>
<feature type="domain" description="ATP-grasp" evidence="2">
    <location>
        <begin position="101"/>
        <end position="307"/>
    </location>
</feature>
<dbReference type="PANTHER" id="PTHR21621">
    <property type="entry name" value="RIBOSOMAL PROTEIN S6 MODIFICATION PROTEIN"/>
    <property type="match status" value="1"/>
</dbReference>
<name>A0ABR7MUH0_9FIRM</name>
<dbReference type="SUPFAM" id="SSF56059">
    <property type="entry name" value="Glutathione synthetase ATP-binding domain-like"/>
    <property type="match status" value="1"/>
</dbReference>